<dbReference type="PROSITE" id="PS51318">
    <property type="entry name" value="TAT"/>
    <property type="match status" value="1"/>
</dbReference>
<dbReference type="PROSITE" id="PS50234">
    <property type="entry name" value="VWFA"/>
    <property type="match status" value="1"/>
</dbReference>
<dbReference type="CDD" id="cd00198">
    <property type="entry name" value="vWFA"/>
    <property type="match status" value="1"/>
</dbReference>
<evidence type="ECO:0000259" key="2">
    <source>
        <dbReference type="PROSITE" id="PS50234"/>
    </source>
</evidence>
<dbReference type="InterPro" id="IPR002035">
    <property type="entry name" value="VWF_A"/>
</dbReference>
<feature type="domain" description="VWFA" evidence="2">
    <location>
        <begin position="87"/>
        <end position="315"/>
    </location>
</feature>
<keyword evidence="4" id="KW-1185">Reference proteome</keyword>
<dbReference type="SUPFAM" id="SSF53300">
    <property type="entry name" value="vWA-like"/>
    <property type="match status" value="1"/>
</dbReference>
<dbReference type="Pfam" id="PF00092">
    <property type="entry name" value="VWA"/>
    <property type="match status" value="1"/>
</dbReference>
<feature type="chain" id="PRO_5012777312" evidence="1">
    <location>
        <begin position="33"/>
        <end position="850"/>
    </location>
</feature>
<evidence type="ECO:0000313" key="3">
    <source>
        <dbReference type="EMBL" id="SMB95020.1"/>
    </source>
</evidence>
<dbReference type="PANTHER" id="PTHR10579:SF43">
    <property type="entry name" value="ZINC FINGER (C3HC4-TYPE RING FINGER) FAMILY PROTEIN"/>
    <property type="match status" value="1"/>
</dbReference>
<evidence type="ECO:0000256" key="1">
    <source>
        <dbReference type="SAM" id="SignalP"/>
    </source>
</evidence>
<feature type="signal peptide" evidence="1">
    <location>
        <begin position="1"/>
        <end position="32"/>
    </location>
</feature>
<gene>
    <name evidence="3" type="ORF">SAMN00017405_0312</name>
</gene>
<sequence>MNKSKRVFLKTIAFTLTCFMLLSSFTPILTSAAEATLGKAPISLLRQVDNKNNAVKKGEEFTIDYKIQPQPIQASQIIPESYLQDKEIVLVMDTSGSMGKDENDKSKNKIIFNNKSEYKIDVMKLVAQNFVSKFKDDNRVKIALVPYSSKAKDVTFDNQNFAEMSNINTLMGEINKLESVGGTNIGDGLRKAYYKFESSEKNTRKYIILMTDGEPTFYSYTSWYLDWFKRVYKYYLGKNSSYYINSHNDSSNGKEYARKVAQDLIKEGQHSINSFMIAFSNDADGTELKNIATSAGGTFIKAVDGNALDEVYQQLADEINSDLPIHGVKFAETIPDSFSIINVSEGLEINGQEVTGNIGSISYKLNDDKSFFEAEPIEFSITLKAKTIGEFPLKVNSFTYKDLDGTNEIKAFSTLIINVYETDPPEIIAVIEDHPTESSKYKLTVSVDEAATIKVLNDTKEIKTFTTKGKEEFSLDFLKNSITKDKDYLTIKATDNSSNVTTETVPLIYLSLESRDYFNPNKQINERPVKINLRTENNSTITSIRANNKEIIKNQYTDQGKYKTPNETMFKDGINTVQVIVTNEHGNMASLSFNPSLDAIAPNLTAKYTDDYSKLQVSVNPEEKIIFTSVEVDLNNDGVITDGSKNQGDQVALNEIFTQPVIEENDTTFTIDLKPEWHGKEIIVKAKDSAGNIGATNAKNISTILDHCLVLLKNNKIQKLDKDKLDIVNNFETKVGVLFSSNLLVPQKMTLILDKENKAKLDLKEVTIYNVSGNMISAPEKIHFTKNGNKYDINIPNREFAPEYLLIYNITPNLSSNEVAEKGVSIINTVELNGQSSTINLNIKKQPQIK</sequence>
<dbReference type="InterPro" id="IPR051266">
    <property type="entry name" value="CLCR"/>
</dbReference>
<keyword evidence="1" id="KW-0732">Signal</keyword>
<evidence type="ECO:0000313" key="4">
    <source>
        <dbReference type="Proteomes" id="UP000192731"/>
    </source>
</evidence>
<dbReference type="Gene3D" id="3.40.50.410">
    <property type="entry name" value="von Willebrand factor, type A domain"/>
    <property type="match status" value="1"/>
</dbReference>
<dbReference type="InterPro" id="IPR006311">
    <property type="entry name" value="TAT_signal"/>
</dbReference>
<dbReference type="PANTHER" id="PTHR10579">
    <property type="entry name" value="CALCIUM-ACTIVATED CHLORIDE CHANNEL REGULATOR"/>
    <property type="match status" value="1"/>
</dbReference>
<dbReference type="InterPro" id="IPR036465">
    <property type="entry name" value="vWFA_dom_sf"/>
</dbReference>
<dbReference type="STRING" id="656914.SAMN00017405_0312"/>
<protein>
    <submittedName>
        <fullName evidence="3">von Willebrand factor type A domain-containing protein</fullName>
    </submittedName>
</protein>
<accession>A0A1W1VP58</accession>
<dbReference type="RefSeq" id="WP_084054123.1">
    <property type="nucleotide sequence ID" value="NZ_FWWT01000022.1"/>
</dbReference>
<reference evidence="3 4" key="1">
    <citation type="submission" date="2017-04" db="EMBL/GenBank/DDBJ databases">
        <authorList>
            <person name="Afonso C.L."/>
            <person name="Miller P.J."/>
            <person name="Scott M.A."/>
            <person name="Spackman E."/>
            <person name="Goraichik I."/>
            <person name="Dimitrov K.M."/>
            <person name="Suarez D.L."/>
            <person name="Swayne D.E."/>
        </authorList>
    </citation>
    <scope>NUCLEOTIDE SEQUENCE [LARGE SCALE GENOMIC DNA]</scope>
    <source>
        <strain evidence="3 4">DSM 11270</strain>
    </source>
</reference>
<dbReference type="EMBL" id="FWWT01000022">
    <property type="protein sequence ID" value="SMB95020.1"/>
    <property type="molecule type" value="Genomic_DNA"/>
</dbReference>
<proteinExistence type="predicted"/>
<organism evidence="3 4">
    <name type="scientific">Desulfonispora thiosulfatigenes DSM 11270</name>
    <dbReference type="NCBI Taxonomy" id="656914"/>
    <lineage>
        <taxon>Bacteria</taxon>
        <taxon>Bacillati</taxon>
        <taxon>Bacillota</taxon>
        <taxon>Clostridia</taxon>
        <taxon>Eubacteriales</taxon>
        <taxon>Peptococcaceae</taxon>
        <taxon>Desulfonispora</taxon>
    </lineage>
</organism>
<dbReference type="OrthoDB" id="1656124at2"/>
<name>A0A1W1VP58_DESTI</name>
<dbReference type="Proteomes" id="UP000192731">
    <property type="component" value="Unassembled WGS sequence"/>
</dbReference>
<dbReference type="SMART" id="SM00327">
    <property type="entry name" value="VWA"/>
    <property type="match status" value="1"/>
</dbReference>
<dbReference type="AlphaFoldDB" id="A0A1W1VP58"/>